<keyword evidence="1" id="KW-0862">Zinc</keyword>
<dbReference type="Pfam" id="PF03637">
    <property type="entry name" value="Mob1_phocein"/>
    <property type="match status" value="1"/>
</dbReference>
<feature type="region of interest" description="Disordered" evidence="2">
    <location>
        <begin position="42"/>
        <end position="70"/>
    </location>
</feature>
<keyword evidence="3" id="KW-1185">Reference proteome</keyword>
<feature type="region of interest" description="Disordered" evidence="2">
    <location>
        <begin position="275"/>
        <end position="297"/>
    </location>
</feature>
<dbReference type="InterPro" id="IPR036703">
    <property type="entry name" value="MOB_kinase_act_sf"/>
</dbReference>
<sequence>MVGRSAVLIEPPPSHGRLNSVRSVLADWKQLFGGCNFIKRKDRSRSRRGKDGAKEPAGGGKRGASVSHISATKAPLQEQNVCVCDSIDDKMIERFSQIPTGVDSNEWLATHTLALFDHVSALCGSVSELCTPVTCPSMSFPGTSKAVYQDERGKRHTYSAPQYIDCVMSFCEQSSKSEELFPTRYGSTFSGDFQGHCRRVMRLLWHCCGHLYTSHWDQLGILDLRPQCAMVLAHMAQISKLYALLDAKDQQLVNNTVQLIRPAYVPVLPLSTRSPSTLPSGAEPPRYSRVPSSKSGSWGGYPTTQVLSAKPYAQTC</sequence>
<feature type="binding site" evidence="1">
    <location>
        <position position="135"/>
    </location>
    <ligand>
        <name>Zn(2+)</name>
        <dbReference type="ChEBI" id="CHEBI:29105"/>
    </ligand>
</feature>
<accession>A0AAF3EH82</accession>
<reference evidence="4" key="1">
    <citation type="submission" date="2024-02" db="UniProtKB">
        <authorList>
            <consortium name="WormBaseParasite"/>
        </authorList>
    </citation>
    <scope>IDENTIFICATION</scope>
</reference>
<keyword evidence="1" id="KW-0479">Metal-binding</keyword>
<proteinExistence type="predicted"/>
<dbReference type="SMART" id="SM01388">
    <property type="entry name" value="Mob1_phocein"/>
    <property type="match status" value="1"/>
</dbReference>
<evidence type="ECO:0000256" key="1">
    <source>
        <dbReference type="PIRSR" id="PIRSR605301-1"/>
    </source>
</evidence>
<dbReference type="Proteomes" id="UP000887575">
    <property type="component" value="Unassembled WGS sequence"/>
</dbReference>
<evidence type="ECO:0000313" key="3">
    <source>
        <dbReference type="Proteomes" id="UP000887575"/>
    </source>
</evidence>
<protein>
    <recommendedName>
        <fullName evidence="5">Mob1/phocein family protein</fullName>
    </recommendedName>
</protein>
<dbReference type="PANTHER" id="PTHR22599">
    <property type="entry name" value="MPS ONE BINDER KINASE ACTIVATOR-LIKE MOB"/>
    <property type="match status" value="1"/>
</dbReference>
<name>A0AAF3EH82_9BILA</name>
<dbReference type="SUPFAM" id="SSF101152">
    <property type="entry name" value="Mob1/phocein"/>
    <property type="match status" value="1"/>
</dbReference>
<feature type="binding site" evidence="1">
    <location>
        <position position="215"/>
    </location>
    <ligand>
        <name>Zn(2+)</name>
        <dbReference type="ChEBI" id="CHEBI:29105"/>
    </ligand>
</feature>
<dbReference type="AlphaFoldDB" id="A0AAF3EH82"/>
<dbReference type="InterPro" id="IPR005301">
    <property type="entry name" value="MOB_kinase_act_fam"/>
</dbReference>
<evidence type="ECO:0000256" key="2">
    <source>
        <dbReference type="SAM" id="MobiDB-lite"/>
    </source>
</evidence>
<dbReference type="Gene3D" id="1.20.140.30">
    <property type="entry name" value="MOB kinase activator"/>
    <property type="match status" value="1"/>
</dbReference>
<dbReference type="WBParaSite" id="MBELARI_LOCUS13343">
    <property type="protein sequence ID" value="MBELARI_LOCUS13343"/>
    <property type="gene ID" value="MBELARI_LOCUS13343"/>
</dbReference>
<evidence type="ECO:0000313" key="4">
    <source>
        <dbReference type="WBParaSite" id="MBELARI_LOCUS13343"/>
    </source>
</evidence>
<feature type="binding site" evidence="1">
    <location>
        <position position="130"/>
    </location>
    <ligand>
        <name>Zn(2+)</name>
        <dbReference type="ChEBI" id="CHEBI:29105"/>
    </ligand>
</feature>
<organism evidence="3 4">
    <name type="scientific">Mesorhabditis belari</name>
    <dbReference type="NCBI Taxonomy" id="2138241"/>
    <lineage>
        <taxon>Eukaryota</taxon>
        <taxon>Metazoa</taxon>
        <taxon>Ecdysozoa</taxon>
        <taxon>Nematoda</taxon>
        <taxon>Chromadorea</taxon>
        <taxon>Rhabditida</taxon>
        <taxon>Rhabditina</taxon>
        <taxon>Rhabditomorpha</taxon>
        <taxon>Rhabditoidea</taxon>
        <taxon>Rhabditidae</taxon>
        <taxon>Mesorhabditinae</taxon>
        <taxon>Mesorhabditis</taxon>
    </lineage>
</organism>
<feature type="binding site" evidence="1">
    <location>
        <position position="210"/>
    </location>
    <ligand>
        <name>Zn(2+)</name>
        <dbReference type="ChEBI" id="CHEBI:29105"/>
    </ligand>
</feature>
<evidence type="ECO:0008006" key="5">
    <source>
        <dbReference type="Google" id="ProtNLM"/>
    </source>
</evidence>